<evidence type="ECO:0000313" key="1">
    <source>
        <dbReference type="EMBL" id="MDP5228549.1"/>
    </source>
</evidence>
<comment type="caution">
    <text evidence="1">The sequence shown here is derived from an EMBL/GenBank/DDBJ whole genome shotgun (WGS) entry which is preliminary data.</text>
</comment>
<dbReference type="EMBL" id="JAVALS010000017">
    <property type="protein sequence ID" value="MDP5228549.1"/>
    <property type="molecule type" value="Genomic_DNA"/>
</dbReference>
<dbReference type="InterPro" id="IPR029063">
    <property type="entry name" value="SAM-dependent_MTases_sf"/>
</dbReference>
<protein>
    <recommendedName>
        <fullName evidence="3">Site-specific DNA-methyltransferase (cytosine-N(4)-specific)</fullName>
    </recommendedName>
</protein>
<organism evidence="1 2">
    <name type="scientific">Arthrobacter horti</name>
    <dbReference type="NCBI Taxonomy" id="3068273"/>
    <lineage>
        <taxon>Bacteria</taxon>
        <taxon>Bacillati</taxon>
        <taxon>Actinomycetota</taxon>
        <taxon>Actinomycetes</taxon>
        <taxon>Micrococcales</taxon>
        <taxon>Micrococcaceae</taxon>
        <taxon>Arthrobacter</taxon>
    </lineage>
</organism>
<dbReference type="SUPFAM" id="SSF53335">
    <property type="entry name" value="S-adenosyl-L-methionine-dependent methyltransferases"/>
    <property type="match status" value="1"/>
</dbReference>
<dbReference type="RefSeq" id="WP_305997596.1">
    <property type="nucleotide sequence ID" value="NZ_JAVALS010000017.1"/>
</dbReference>
<evidence type="ECO:0000313" key="2">
    <source>
        <dbReference type="Proteomes" id="UP001232725"/>
    </source>
</evidence>
<accession>A0ABT9ISG3</accession>
<reference evidence="1 2" key="1">
    <citation type="submission" date="2023-08" db="EMBL/GenBank/DDBJ databases">
        <title>Arthrobacter horti sp. nov., isolated from forest soil.</title>
        <authorList>
            <person name="Park M."/>
        </authorList>
    </citation>
    <scope>NUCLEOTIDE SEQUENCE [LARGE SCALE GENOMIC DNA]</scope>
    <source>
        <strain evidence="1 2">YJM1</strain>
    </source>
</reference>
<gene>
    <name evidence="1" type="ORF">Q9R02_15425</name>
</gene>
<evidence type="ECO:0008006" key="3">
    <source>
        <dbReference type="Google" id="ProtNLM"/>
    </source>
</evidence>
<keyword evidence="2" id="KW-1185">Reference proteome</keyword>
<dbReference type="Gene3D" id="3.40.50.150">
    <property type="entry name" value="Vaccinia Virus protein VP39"/>
    <property type="match status" value="1"/>
</dbReference>
<sequence>MTSTLKLNEESADSVASRLRDRLNARTANDPDFWSFSALRSRTGNHALFQYPAMMVPELQGALLDDLIAVQPDVGLVYDPFAGSGTVMLESLYRGLDFHGSDINPLAILLCQVKADPPTAETALAGVNEVLKTAKNLVEPPVPDFPGIDKWFKPEIKFGLALIREAISQLLDLTTRRFLWVCLAETIRLVSNSRISTFKLHAYSAEEIARRESDAVKSFSVVAKQNVARLRLHWARMLTLDPTKAAPTTLLLPGSVSDPWIAPRHADVMMTSPPYGDNKTTVPYGQHSYLPLQWIDHADIPGVFDNSLLESTHRIDLLSLGGSLKYADLARDELCEISPALDRFLKGLGDAPALRKKVLSFVRDYRDALTGVRPRLVDGAFCFFTLGERRVGKRTFPLVEITRELLLADAHEYVSTIERVLPGSRKRMAAKNSEGSTMAQEWILVTRSRAAKP</sequence>
<name>A0ABT9ISG3_9MICC</name>
<proteinExistence type="predicted"/>
<dbReference type="Proteomes" id="UP001232725">
    <property type="component" value="Unassembled WGS sequence"/>
</dbReference>